<dbReference type="InterPro" id="IPR010140">
    <property type="entry name" value="Histidinol_P_phosphatase_HisJ"/>
</dbReference>
<evidence type="ECO:0000256" key="6">
    <source>
        <dbReference type="ARBA" id="ARBA00023102"/>
    </source>
</evidence>
<dbReference type="InterPro" id="IPR004013">
    <property type="entry name" value="PHP_dom"/>
</dbReference>
<keyword evidence="6 8" id="KW-0368">Histidine biosynthesis</keyword>
<evidence type="ECO:0000313" key="11">
    <source>
        <dbReference type="Proteomes" id="UP000476055"/>
    </source>
</evidence>
<evidence type="ECO:0000313" key="10">
    <source>
        <dbReference type="EMBL" id="MST57038.1"/>
    </source>
</evidence>
<dbReference type="AlphaFoldDB" id="A0A6L5YGG7"/>
<organism evidence="10 11">
    <name type="scientific">Waltera intestinalis</name>
    <dbReference type="NCBI Taxonomy" id="2606635"/>
    <lineage>
        <taxon>Bacteria</taxon>
        <taxon>Bacillati</taxon>
        <taxon>Bacillota</taxon>
        <taxon>Clostridia</taxon>
        <taxon>Lachnospirales</taxon>
        <taxon>Lachnospiraceae</taxon>
        <taxon>Waltera</taxon>
    </lineage>
</organism>
<proteinExistence type="inferred from homology"/>
<reference evidence="10 11" key="1">
    <citation type="submission" date="2019-08" db="EMBL/GenBank/DDBJ databases">
        <title>In-depth cultivation of the pig gut microbiome towards novel bacterial diversity and tailored functional studies.</title>
        <authorList>
            <person name="Wylensek D."/>
            <person name="Hitch T.C.A."/>
            <person name="Clavel T."/>
        </authorList>
    </citation>
    <scope>NUCLEOTIDE SEQUENCE [LARGE SCALE GENOMIC DNA]</scope>
    <source>
        <strain evidence="10 11">WCA3-601-WT-6H</strain>
    </source>
</reference>
<dbReference type="EMBL" id="VUMU01000002">
    <property type="protein sequence ID" value="MST57038.1"/>
    <property type="molecule type" value="Genomic_DNA"/>
</dbReference>
<dbReference type="Proteomes" id="UP000476055">
    <property type="component" value="Unassembled WGS sequence"/>
</dbReference>
<dbReference type="NCBIfam" id="TIGR01856">
    <property type="entry name" value="hisJ_fam"/>
    <property type="match status" value="1"/>
</dbReference>
<dbReference type="SUPFAM" id="SSF89550">
    <property type="entry name" value="PHP domain-like"/>
    <property type="match status" value="1"/>
</dbReference>
<sequence>MSIKADCHLHSSFSGDSKAPMPEMIDKGISLGLETMCFTEHNDFDYPNTEEGPGSIFLLNTDSYLYDILRCRAKYEGKMRVLFGVELGLQPHLADRDEDFTSAYDFDFVIGSTHLCRGMDPYYPEYFEKFSSEEEAIRAYFAETLENLKCHDDYDVLGHLDYIVRVAPNKDKNYSYDKYKDAIDPILELLVHSGKGLELNIGSFRYGLRQPHPCTDILRRYHELGGEIITVGSDAHKAQDVGSYLDLASEILQLCGFKYYTIYEKRSPEYHKL</sequence>
<gene>
    <name evidence="10" type="ORF">FYJ59_02035</name>
</gene>
<evidence type="ECO:0000256" key="2">
    <source>
        <dbReference type="ARBA" id="ARBA00009152"/>
    </source>
</evidence>
<name>A0A6L5YGG7_9FIRM</name>
<dbReference type="Pfam" id="PF02811">
    <property type="entry name" value="PHP"/>
    <property type="match status" value="1"/>
</dbReference>
<feature type="domain" description="Polymerase/histidinol phosphatase N-terminal" evidence="9">
    <location>
        <begin position="5"/>
        <end position="91"/>
    </location>
</feature>
<dbReference type="GO" id="GO:0004401">
    <property type="term" value="F:histidinol-phosphatase activity"/>
    <property type="evidence" value="ECO:0007669"/>
    <property type="project" value="UniProtKB-UniRule"/>
</dbReference>
<evidence type="ECO:0000256" key="7">
    <source>
        <dbReference type="ARBA" id="ARBA00049158"/>
    </source>
</evidence>
<dbReference type="UniPathway" id="UPA00031">
    <property type="reaction ID" value="UER00013"/>
</dbReference>
<dbReference type="EC" id="3.1.3.15" evidence="3 8"/>
<dbReference type="SMART" id="SM00481">
    <property type="entry name" value="POLIIIAc"/>
    <property type="match status" value="1"/>
</dbReference>
<comment type="similarity">
    <text evidence="2 8">Belongs to the PHP hydrolase family. HisK subfamily.</text>
</comment>
<evidence type="ECO:0000256" key="1">
    <source>
        <dbReference type="ARBA" id="ARBA00004970"/>
    </source>
</evidence>
<dbReference type="PANTHER" id="PTHR21039:SF0">
    <property type="entry name" value="HISTIDINOL-PHOSPHATASE"/>
    <property type="match status" value="1"/>
</dbReference>
<evidence type="ECO:0000256" key="8">
    <source>
        <dbReference type="RuleBase" id="RU366003"/>
    </source>
</evidence>
<dbReference type="PANTHER" id="PTHR21039">
    <property type="entry name" value="HISTIDINOL PHOSPHATASE-RELATED"/>
    <property type="match status" value="1"/>
</dbReference>
<dbReference type="GO" id="GO:0000105">
    <property type="term" value="P:L-histidine biosynthetic process"/>
    <property type="evidence" value="ECO:0007669"/>
    <property type="project" value="UniProtKB-UniRule"/>
</dbReference>
<dbReference type="InterPro" id="IPR003141">
    <property type="entry name" value="Pol/His_phosphatase_N"/>
</dbReference>
<evidence type="ECO:0000259" key="9">
    <source>
        <dbReference type="SMART" id="SM00481"/>
    </source>
</evidence>
<evidence type="ECO:0000256" key="4">
    <source>
        <dbReference type="ARBA" id="ARBA00022605"/>
    </source>
</evidence>
<dbReference type="InterPro" id="IPR016195">
    <property type="entry name" value="Pol/histidinol_Pase-like"/>
</dbReference>
<evidence type="ECO:0000256" key="3">
    <source>
        <dbReference type="ARBA" id="ARBA00013085"/>
    </source>
</evidence>
<comment type="caution">
    <text evidence="10">The sequence shown here is derived from an EMBL/GenBank/DDBJ whole genome shotgun (WGS) entry which is preliminary data.</text>
</comment>
<dbReference type="Gene3D" id="3.20.20.140">
    <property type="entry name" value="Metal-dependent hydrolases"/>
    <property type="match status" value="1"/>
</dbReference>
<comment type="pathway">
    <text evidence="1 8">Amino-acid biosynthesis; L-histidine biosynthesis; L-histidine from 5-phospho-alpha-D-ribose 1-diphosphate: step 8/9.</text>
</comment>
<keyword evidence="5 8" id="KW-0378">Hydrolase</keyword>
<keyword evidence="11" id="KW-1185">Reference proteome</keyword>
<dbReference type="RefSeq" id="WP_154495069.1">
    <property type="nucleotide sequence ID" value="NZ_VUMU01000002.1"/>
</dbReference>
<protein>
    <recommendedName>
        <fullName evidence="3 8">Histidinol-phosphatase</fullName>
        <shortName evidence="8">HolPase</shortName>
        <ecNumber evidence="3 8">3.1.3.15</ecNumber>
    </recommendedName>
</protein>
<dbReference type="GO" id="GO:0005737">
    <property type="term" value="C:cytoplasm"/>
    <property type="evidence" value="ECO:0007669"/>
    <property type="project" value="TreeGrafter"/>
</dbReference>
<keyword evidence="4 8" id="KW-0028">Amino-acid biosynthesis</keyword>
<comment type="catalytic activity">
    <reaction evidence="7 8">
        <text>L-histidinol phosphate + H2O = L-histidinol + phosphate</text>
        <dbReference type="Rhea" id="RHEA:14465"/>
        <dbReference type="ChEBI" id="CHEBI:15377"/>
        <dbReference type="ChEBI" id="CHEBI:43474"/>
        <dbReference type="ChEBI" id="CHEBI:57699"/>
        <dbReference type="ChEBI" id="CHEBI:57980"/>
        <dbReference type="EC" id="3.1.3.15"/>
    </reaction>
</comment>
<accession>A0A6L5YGG7</accession>
<evidence type="ECO:0000256" key="5">
    <source>
        <dbReference type="ARBA" id="ARBA00022801"/>
    </source>
</evidence>